<reference evidence="7" key="3">
    <citation type="submission" date="2025-09" db="UniProtKB">
        <authorList>
            <consortium name="Ensembl"/>
        </authorList>
    </citation>
    <scope>IDENTIFICATION</scope>
</reference>
<keyword evidence="8" id="KW-1185">Reference proteome</keyword>
<evidence type="ECO:0000256" key="2">
    <source>
        <dbReference type="ARBA" id="ARBA00022771"/>
    </source>
</evidence>
<keyword evidence="4 5" id="KW-0238">DNA-binding</keyword>
<accession>A0AAY5L8K0</accession>
<reference evidence="7 8" key="1">
    <citation type="submission" date="2020-02" db="EMBL/GenBank/DDBJ databases">
        <title>Esox lucius (northern pike) genome, fEsoLuc1, primary haplotype.</title>
        <authorList>
            <person name="Myers G."/>
            <person name="Karagic N."/>
            <person name="Meyer A."/>
            <person name="Pippel M."/>
            <person name="Reichard M."/>
            <person name="Winkler S."/>
            <person name="Tracey A."/>
            <person name="Sims Y."/>
            <person name="Howe K."/>
            <person name="Rhie A."/>
            <person name="Formenti G."/>
            <person name="Durbin R."/>
            <person name="Fedrigo O."/>
            <person name="Jarvis E.D."/>
        </authorList>
    </citation>
    <scope>NUCLEOTIDE SEQUENCE [LARGE SCALE GENOMIC DNA]</scope>
</reference>
<keyword evidence="1" id="KW-0479">Metal-binding</keyword>
<dbReference type="Proteomes" id="UP000265140">
    <property type="component" value="Chromosome 7"/>
</dbReference>
<keyword evidence="2 5" id="KW-0863">Zinc-finger</keyword>
<dbReference type="AlphaFoldDB" id="A0AAY5L8K0"/>
<protein>
    <recommendedName>
        <fullName evidence="6">THAP-type domain-containing protein</fullName>
    </recommendedName>
</protein>
<dbReference type="Gene3D" id="6.20.210.20">
    <property type="entry name" value="THAP domain"/>
    <property type="match status" value="1"/>
</dbReference>
<evidence type="ECO:0000256" key="5">
    <source>
        <dbReference type="PROSITE-ProRule" id="PRU00309"/>
    </source>
</evidence>
<organism evidence="7 8">
    <name type="scientific">Esox lucius</name>
    <name type="common">Northern pike</name>
    <dbReference type="NCBI Taxonomy" id="8010"/>
    <lineage>
        <taxon>Eukaryota</taxon>
        <taxon>Metazoa</taxon>
        <taxon>Chordata</taxon>
        <taxon>Craniata</taxon>
        <taxon>Vertebrata</taxon>
        <taxon>Euteleostomi</taxon>
        <taxon>Actinopterygii</taxon>
        <taxon>Neopterygii</taxon>
        <taxon>Teleostei</taxon>
        <taxon>Protacanthopterygii</taxon>
        <taxon>Esociformes</taxon>
        <taxon>Esocidae</taxon>
        <taxon>Esox</taxon>
    </lineage>
</organism>
<dbReference type="GO" id="GO:0008270">
    <property type="term" value="F:zinc ion binding"/>
    <property type="evidence" value="ECO:0007669"/>
    <property type="project" value="UniProtKB-KW"/>
</dbReference>
<evidence type="ECO:0000256" key="3">
    <source>
        <dbReference type="ARBA" id="ARBA00022833"/>
    </source>
</evidence>
<sequence length="99" mass="11139">MASNEPDNKRCKGGSYCIAPGSTNSFYRTGVHFHVLPLKRQPVLQKWLVAMKHQSPPIAPGSRVCSDHFIMEDYIYKPVYNASVMLTKLKTSCLKPVMP</sequence>
<dbReference type="InterPro" id="IPR038441">
    <property type="entry name" value="THAP_Znf_sf"/>
</dbReference>
<proteinExistence type="predicted"/>
<keyword evidence="3" id="KW-0862">Zinc</keyword>
<evidence type="ECO:0000313" key="8">
    <source>
        <dbReference type="Proteomes" id="UP000265140"/>
    </source>
</evidence>
<dbReference type="GO" id="GO:0003677">
    <property type="term" value="F:DNA binding"/>
    <property type="evidence" value="ECO:0007669"/>
    <property type="project" value="UniProtKB-UniRule"/>
</dbReference>
<evidence type="ECO:0000256" key="4">
    <source>
        <dbReference type="ARBA" id="ARBA00023125"/>
    </source>
</evidence>
<reference evidence="7" key="2">
    <citation type="submission" date="2025-08" db="UniProtKB">
        <authorList>
            <consortium name="Ensembl"/>
        </authorList>
    </citation>
    <scope>IDENTIFICATION</scope>
</reference>
<dbReference type="Pfam" id="PF05485">
    <property type="entry name" value="THAP"/>
    <property type="match status" value="1"/>
</dbReference>
<dbReference type="GeneTree" id="ENSGT00940000177604"/>
<dbReference type="SUPFAM" id="SSF57716">
    <property type="entry name" value="Glucocorticoid receptor-like (DNA-binding domain)"/>
    <property type="match status" value="1"/>
</dbReference>
<evidence type="ECO:0000256" key="1">
    <source>
        <dbReference type="ARBA" id="ARBA00022723"/>
    </source>
</evidence>
<dbReference type="PROSITE" id="PS50950">
    <property type="entry name" value="ZF_THAP"/>
    <property type="match status" value="1"/>
</dbReference>
<evidence type="ECO:0000259" key="6">
    <source>
        <dbReference type="PROSITE" id="PS50950"/>
    </source>
</evidence>
<dbReference type="Ensembl" id="ENSELUT00000103243.1">
    <property type="protein sequence ID" value="ENSELUP00000097371.1"/>
    <property type="gene ID" value="ENSELUG00000045447.1"/>
</dbReference>
<name>A0AAY5L8K0_ESOLU</name>
<feature type="domain" description="THAP-type" evidence="6">
    <location>
        <begin position="13"/>
        <end position="98"/>
    </location>
</feature>
<dbReference type="InterPro" id="IPR006612">
    <property type="entry name" value="THAP_Znf"/>
</dbReference>
<evidence type="ECO:0000313" key="7">
    <source>
        <dbReference type="Ensembl" id="ENSELUP00000097371.1"/>
    </source>
</evidence>